<dbReference type="AlphaFoldDB" id="A0A165Y198"/>
<dbReference type="NCBIfam" id="TIGR02585">
    <property type="entry name" value="cas_Cst2_DevR"/>
    <property type="match status" value="1"/>
</dbReference>
<comment type="caution">
    <text evidence="3">The sequence shown here is derived from an EMBL/GenBank/DDBJ whole genome shotgun (WGS) entry which is preliminary data.</text>
</comment>
<evidence type="ECO:0000256" key="2">
    <source>
        <dbReference type="ARBA" id="ARBA00025626"/>
    </source>
</evidence>
<evidence type="ECO:0000256" key="1">
    <source>
        <dbReference type="ARBA" id="ARBA00023118"/>
    </source>
</evidence>
<dbReference type="InterPro" id="IPR013414">
    <property type="entry name" value="Cas7/Cst2/DevR_sub_I-B/Tneap"/>
</dbReference>
<keyword evidence="4" id="KW-1185">Reference proteome</keyword>
<proteinExistence type="predicted"/>
<dbReference type="RefSeq" id="WP_063387726.1">
    <property type="nucleotide sequence ID" value="NZ_LWBR01000018.1"/>
</dbReference>
<reference evidence="3 4" key="1">
    <citation type="submission" date="2016-04" db="EMBL/GenBank/DDBJ databases">
        <title>Draft genome sequence of Aeribacillus pallidus 8m3 from petroleum reservoir.</title>
        <authorList>
            <person name="Poltaraus A.B."/>
            <person name="Nazina T.N."/>
            <person name="Tourova T.P."/>
            <person name="Malakho S.M."/>
            <person name="Korshunova A.V."/>
            <person name="Sokolova D.S."/>
        </authorList>
    </citation>
    <scope>NUCLEOTIDE SEQUENCE [LARGE SCALE GENOMIC DNA]</scope>
    <source>
        <strain evidence="3 4">8m3</strain>
    </source>
</reference>
<dbReference type="InterPro" id="IPR010154">
    <property type="entry name" value="CRISPR-assoc_Cas7/Cst2/DevR"/>
</dbReference>
<dbReference type="GO" id="GO:0051607">
    <property type="term" value="P:defense response to virus"/>
    <property type="evidence" value="ECO:0007669"/>
    <property type="project" value="UniProtKB-KW"/>
</dbReference>
<name>A0A165Y198_9BACI</name>
<dbReference type="Proteomes" id="UP000076476">
    <property type="component" value="Unassembled WGS sequence"/>
</dbReference>
<keyword evidence="1" id="KW-0051">Antiviral defense</keyword>
<protein>
    <submittedName>
        <fullName evidence="3">Type I-B CRISPR-associated protein Cas7/Cst2/DevR</fullName>
    </submittedName>
</protein>
<gene>
    <name evidence="3" type="ORF">AZI98_07825</name>
</gene>
<accession>A0A165Y198</accession>
<sequence>MRKALSFTVIFQGNSLNYGEGIANISELKKFHRGNGDVHTFASRQSLRYDIVRLGNQLFNWNLDVVDKSKGVIQFKDECTIKDSVEMDLFGYMKTKAKSGAERRSAAVRISHAISLEPFRSDLEFLTNMGLANRIGTDANLANLEQHQSLYTYTVTIDFARIGVDGKIELPKEERAARIKQLLTIIKILNREIKGRQENLAPLFIIGGVYSVANPFFLGRVSLKQGNQYELNTGKIASVLEQTILGEKVADRTNIGLVRGVFDNESEIETLGNIVTIEQFFTILEQEIDEYFGDK</sequence>
<dbReference type="NCBIfam" id="TIGR01875">
    <property type="entry name" value="cas_MJ0381"/>
    <property type="match status" value="1"/>
</dbReference>
<evidence type="ECO:0000313" key="4">
    <source>
        <dbReference type="Proteomes" id="UP000076476"/>
    </source>
</evidence>
<organism evidence="3 4">
    <name type="scientific">Aeribacillus pallidus</name>
    <dbReference type="NCBI Taxonomy" id="33936"/>
    <lineage>
        <taxon>Bacteria</taxon>
        <taxon>Bacillati</taxon>
        <taxon>Bacillota</taxon>
        <taxon>Bacilli</taxon>
        <taxon>Bacillales</taxon>
        <taxon>Bacillaceae</taxon>
        <taxon>Aeribacillus</taxon>
    </lineage>
</organism>
<dbReference type="Pfam" id="PF01905">
    <property type="entry name" value="DevR"/>
    <property type="match status" value="1"/>
</dbReference>
<dbReference type="OrthoDB" id="9781560at2"/>
<dbReference type="EMBL" id="LWBR01000018">
    <property type="protein sequence ID" value="KZN96621.1"/>
    <property type="molecule type" value="Genomic_DNA"/>
</dbReference>
<dbReference type="STRING" id="33936.AZI98_07825"/>
<evidence type="ECO:0000313" key="3">
    <source>
        <dbReference type="EMBL" id="KZN96621.1"/>
    </source>
</evidence>
<comment type="function">
    <text evidence="2">CRISPR (clustered regularly interspaced short palindromic repeat) is an adaptive immune system that provides protection against mobile genetic elements (viruses, transposable elements and conjugative plasmids). CRISPR clusters contain spacers, sequences complementary to antecedent mobile elements, and target invading nucleic acids. CRISPR clusters are transcribed and processed into CRISPR RNA (crRNA).</text>
</comment>